<comment type="caution">
    <text evidence="1">The sequence shown here is derived from an EMBL/GenBank/DDBJ whole genome shotgun (WGS) entry which is preliminary data.</text>
</comment>
<dbReference type="AlphaFoldDB" id="A0A6B2NUG4"/>
<organism evidence="1">
    <name type="scientific">Ruegeria sp. PrR005</name>
    <dbReference type="NCBI Taxonomy" id="2706882"/>
    <lineage>
        <taxon>Bacteria</taxon>
        <taxon>Pseudomonadati</taxon>
        <taxon>Pseudomonadota</taxon>
        <taxon>Alphaproteobacteria</taxon>
        <taxon>Rhodobacterales</taxon>
        <taxon>Roseobacteraceae</taxon>
        <taxon>Ruegeria</taxon>
    </lineage>
</organism>
<name>A0A6B2NUG4_9RHOB</name>
<accession>A0A6B2NUG4</accession>
<dbReference type="RefSeq" id="WP_164131372.1">
    <property type="nucleotide sequence ID" value="NZ_JAAGOX010000028.1"/>
</dbReference>
<protein>
    <submittedName>
        <fullName evidence="1">Uncharacterized protein</fullName>
    </submittedName>
</protein>
<reference evidence="1" key="1">
    <citation type="submission" date="2020-02" db="EMBL/GenBank/DDBJ databases">
        <title>Delineation of the pyrene-degrading pathway in Roseobacter clade bacteria by genomic analysis.</title>
        <authorList>
            <person name="Zhou H."/>
            <person name="Wang H."/>
        </authorList>
    </citation>
    <scope>NUCLEOTIDE SEQUENCE</scope>
    <source>
        <strain evidence="1">PrR005</strain>
    </source>
</reference>
<gene>
    <name evidence="1" type="ORF">G0P99_15425</name>
</gene>
<proteinExistence type="predicted"/>
<sequence length="337" mass="37708">MSILRISSDLAAKDPKWSIIRSNFAASLEAGLVDLRQIVSFACRFDCQEVLSNYCDPSRDSTADIQELWSRHVRKIRFSGPGNLVSEKRVRALNDAFPCAHLDAISLSGTSIYRVVSHTNWFELLGSANEFWRRDSVADLDLQGTFANLAPDQLAAWCSAIGSLPEDERRFRLDPGANKSLALGVVWFTEEETVPFGWSEPPSVELAERARDALGLGHFPSDTVPGPTHLFALRFDGAVADRVSHYRPNAIDGLDNARFMVPKNHQDDSQEVNWGWTAHLARIEDDRLSLDGAHERIANQIWEEDMQDAPIDFAYLGELATRHSVPDATFATRLEML</sequence>
<dbReference type="EMBL" id="JAAGOX010000028">
    <property type="protein sequence ID" value="NDW46353.1"/>
    <property type="molecule type" value="Genomic_DNA"/>
</dbReference>
<evidence type="ECO:0000313" key="1">
    <source>
        <dbReference type="EMBL" id="NDW46353.1"/>
    </source>
</evidence>